<feature type="binding site" evidence="18">
    <location>
        <begin position="130"/>
        <end position="136"/>
    </location>
    <ligand>
        <name>(6S)-NADPHX</name>
        <dbReference type="ChEBI" id="CHEBI:64076"/>
    </ligand>
</feature>
<dbReference type="GO" id="GO:0052856">
    <property type="term" value="F:NAD(P)HX epimerase activity"/>
    <property type="evidence" value="ECO:0007669"/>
    <property type="project" value="UniProtKB-UniRule"/>
</dbReference>
<dbReference type="GO" id="GO:0005524">
    <property type="term" value="F:ATP binding"/>
    <property type="evidence" value="ECO:0007669"/>
    <property type="project" value="UniProtKB-UniRule"/>
</dbReference>
<feature type="binding site" evidence="17">
    <location>
        <position position="442"/>
    </location>
    <ligand>
        <name>AMP</name>
        <dbReference type="ChEBI" id="CHEBI:456215"/>
    </ligand>
</feature>
<accession>W6S7T9</accession>
<dbReference type="PIRSF" id="PIRSF017184">
    <property type="entry name" value="Nnr"/>
    <property type="match status" value="1"/>
</dbReference>
<keyword evidence="5 18" id="KW-0479">Metal-binding</keyword>
<dbReference type="AlphaFoldDB" id="W6S7T9"/>
<feature type="binding site" evidence="18">
    <location>
        <position position="162"/>
    </location>
    <ligand>
        <name>K(+)</name>
        <dbReference type="ChEBI" id="CHEBI:29103"/>
    </ligand>
</feature>
<dbReference type="EC" id="5.1.99.6" evidence="19"/>
<dbReference type="STRING" id="1216932.CM240_3350"/>
<comment type="similarity">
    <text evidence="18">Belongs to the NnrE/AIBP family.</text>
</comment>
<dbReference type="Gene3D" id="3.40.50.10260">
    <property type="entry name" value="YjeF N-terminal domain"/>
    <property type="match status" value="1"/>
</dbReference>
<reference evidence="22 23" key="1">
    <citation type="submission" date="2013-11" db="EMBL/GenBank/DDBJ databases">
        <title>Complete genome sequence of Clostridum sp. M2/40.</title>
        <authorList>
            <person name="Wibberg D."/>
            <person name="Puehler A."/>
            <person name="Schlueter A."/>
        </authorList>
    </citation>
    <scope>NUCLEOTIDE SEQUENCE [LARGE SCALE GENOMIC DNA]</scope>
    <source>
        <strain evidence="23">M2/40</strain>
    </source>
</reference>
<keyword evidence="6 17" id="KW-0547">Nucleotide-binding</keyword>
<evidence type="ECO:0000256" key="2">
    <source>
        <dbReference type="ARBA" id="ARBA00000909"/>
    </source>
</evidence>
<feature type="binding site" evidence="18">
    <location>
        <position position="54"/>
    </location>
    <ligand>
        <name>K(+)</name>
        <dbReference type="ChEBI" id="CHEBI:29103"/>
    </ligand>
</feature>
<dbReference type="Pfam" id="PF01256">
    <property type="entry name" value="Carb_kinase"/>
    <property type="match status" value="1"/>
</dbReference>
<evidence type="ECO:0000256" key="11">
    <source>
        <dbReference type="ARBA" id="ARBA00023235"/>
    </source>
</evidence>
<keyword evidence="11 18" id="KW-0413">Isomerase</keyword>
<dbReference type="NCBIfam" id="TIGR00196">
    <property type="entry name" value="yjeF_cterm"/>
    <property type="match status" value="1"/>
</dbReference>
<dbReference type="PANTHER" id="PTHR12592:SF0">
    <property type="entry name" value="ATP-DEPENDENT (S)-NAD(P)H-HYDRATE DEHYDRATASE"/>
    <property type="match status" value="1"/>
</dbReference>
<dbReference type="EC" id="4.2.1.136" evidence="19"/>
<comment type="subunit">
    <text evidence="17">Homotetramer.</text>
</comment>
<comment type="function">
    <text evidence="18">Catalyzes the epimerization of the S- and R-forms of NAD(P)HX, a damaged form of NAD(P)H that is a result of enzymatic or heat-dependent hydration. This is a prerequisite for the S-specific NAD(P)H-hydrate dehydratase to allow the repair of both epimers of NAD(P)HX.</text>
</comment>
<evidence type="ECO:0000313" key="22">
    <source>
        <dbReference type="EMBL" id="CDM70467.1"/>
    </source>
</evidence>
<sequence length="502" mass="54876">MRIVTSTISRNIDTHCVEKLKLDTSILMENSALAVLKNIKNYARYTLVCGHGNNGGDGLALARHLISLNKKVDIFLIGRENSPLSLCCEMNYNILINMGVKINTINKESDIGNLEISLDNSDITIDAILGTGIKNILYEFVDSTIKVINKKSKYICSIDIPSGINSDSGKVMGSAIKANKTICLQFYKRGFLTYKCQPYLGELIVEHIGIPDTIAKLYHNNEFITDIQFVKNNIKSRNKYSFKSNFGKVAIVAGSKGFYGAAFIATESAVKTGSGLVTLISCNDVYEKFSPRITEAMTVEFSEEDRVQNILNSIDVVGFGPGMGNNNDTLEKLKTVMSLSSCPLVIDADGINVVATALKNDKNFLLNSHKNIILTPHLGEMSRLTNFDIDYIENNRIDVAKNFARKHNVTILLKGYETIITDGEITYVNPTGNSSMANGGMGDCLTGIITSLIGQGMSTLTAGICGAYLHGAIGDKLSQNMYTVTATDIIENIQSEMKKLSE</sequence>
<feature type="binding site" evidence="17">
    <location>
        <position position="443"/>
    </location>
    <ligand>
        <name>(6S)-NADPHX</name>
        <dbReference type="ChEBI" id="CHEBI:64076"/>
    </ligand>
</feature>
<comment type="catalytic activity">
    <reaction evidence="1 18 19">
        <text>(6R)-NADHX = (6S)-NADHX</text>
        <dbReference type="Rhea" id="RHEA:32215"/>
        <dbReference type="ChEBI" id="CHEBI:64074"/>
        <dbReference type="ChEBI" id="CHEBI:64075"/>
        <dbReference type="EC" id="5.1.99.6"/>
    </reaction>
</comment>
<comment type="similarity">
    <text evidence="3 19">In the N-terminal section; belongs to the NnrE/AIBP family.</text>
</comment>
<dbReference type="eggNOG" id="COG0062">
    <property type="taxonomic scope" value="Bacteria"/>
</dbReference>
<evidence type="ECO:0000256" key="8">
    <source>
        <dbReference type="ARBA" id="ARBA00022857"/>
    </source>
</evidence>
<dbReference type="Proteomes" id="UP000019426">
    <property type="component" value="Chromosome M2/40_rep2"/>
</dbReference>
<comment type="similarity">
    <text evidence="4 19">In the C-terminal section; belongs to the NnrD/CARKD family.</text>
</comment>
<evidence type="ECO:0000256" key="15">
    <source>
        <dbReference type="ARBA" id="ARBA00048238"/>
    </source>
</evidence>
<keyword evidence="7 17" id="KW-0067">ATP-binding</keyword>
<feature type="binding site" evidence="18">
    <location>
        <begin position="53"/>
        <end position="57"/>
    </location>
    <ligand>
        <name>(6S)-NADPHX</name>
        <dbReference type="ChEBI" id="CHEBI:64076"/>
    </ligand>
</feature>
<dbReference type="HAMAP" id="MF_01965">
    <property type="entry name" value="NADHX_dehydratase"/>
    <property type="match status" value="1"/>
</dbReference>
<dbReference type="HAMAP" id="MF_01966">
    <property type="entry name" value="NADHX_epimerase"/>
    <property type="match status" value="1"/>
</dbReference>
<keyword evidence="9 18" id="KW-0630">Potassium</keyword>
<feature type="binding site" evidence="18">
    <location>
        <position position="126"/>
    </location>
    <ligand>
        <name>K(+)</name>
        <dbReference type="ChEBI" id="CHEBI:29103"/>
    </ligand>
</feature>
<evidence type="ECO:0000256" key="7">
    <source>
        <dbReference type="ARBA" id="ARBA00022840"/>
    </source>
</evidence>
<evidence type="ECO:0000256" key="12">
    <source>
        <dbReference type="ARBA" id="ARBA00023239"/>
    </source>
</evidence>
<evidence type="ECO:0000256" key="1">
    <source>
        <dbReference type="ARBA" id="ARBA00000013"/>
    </source>
</evidence>
<dbReference type="GO" id="GO:0110051">
    <property type="term" value="P:metabolite repair"/>
    <property type="evidence" value="ECO:0007669"/>
    <property type="project" value="TreeGrafter"/>
</dbReference>
<feature type="domain" description="YjeF C-terminal" evidence="20">
    <location>
        <begin position="226"/>
        <end position="500"/>
    </location>
</feature>
<dbReference type="Gene3D" id="3.40.1190.20">
    <property type="match status" value="1"/>
</dbReference>
<dbReference type="PROSITE" id="PS51383">
    <property type="entry name" value="YJEF_C_3"/>
    <property type="match status" value="1"/>
</dbReference>
<comment type="similarity">
    <text evidence="17">Belongs to the NnrD/CARKD family.</text>
</comment>
<feature type="binding site" evidence="18">
    <location>
        <position position="159"/>
    </location>
    <ligand>
        <name>(6S)-NADPHX</name>
        <dbReference type="ChEBI" id="CHEBI:64076"/>
    </ligand>
</feature>
<comment type="catalytic activity">
    <reaction evidence="2 18 19">
        <text>(6R)-NADPHX = (6S)-NADPHX</text>
        <dbReference type="Rhea" id="RHEA:32227"/>
        <dbReference type="ChEBI" id="CHEBI:64076"/>
        <dbReference type="ChEBI" id="CHEBI:64077"/>
        <dbReference type="EC" id="5.1.99.6"/>
    </reaction>
</comment>
<comment type="catalytic activity">
    <reaction evidence="15 17 19">
        <text>(6S)-NADHX + ADP = AMP + phosphate + NADH + H(+)</text>
        <dbReference type="Rhea" id="RHEA:32223"/>
        <dbReference type="ChEBI" id="CHEBI:15378"/>
        <dbReference type="ChEBI" id="CHEBI:43474"/>
        <dbReference type="ChEBI" id="CHEBI:57945"/>
        <dbReference type="ChEBI" id="CHEBI:64074"/>
        <dbReference type="ChEBI" id="CHEBI:456215"/>
        <dbReference type="ChEBI" id="CHEBI:456216"/>
        <dbReference type="EC" id="4.2.1.136"/>
    </reaction>
</comment>
<evidence type="ECO:0000256" key="5">
    <source>
        <dbReference type="ARBA" id="ARBA00022723"/>
    </source>
</evidence>
<dbReference type="CDD" id="cd01171">
    <property type="entry name" value="YXKO-related"/>
    <property type="match status" value="1"/>
</dbReference>
<comment type="cofactor">
    <cofactor evidence="17">
        <name>Mg(2+)</name>
        <dbReference type="ChEBI" id="CHEBI:18420"/>
    </cofactor>
</comment>
<dbReference type="InterPro" id="IPR030677">
    <property type="entry name" value="Nnr"/>
</dbReference>
<comment type="function">
    <text evidence="17">Catalyzes the dehydration of the S-form of NAD(P)HX at the expense of ADP, which is converted to AMP. Together with NAD(P)HX epimerase, which catalyzes the epimerization of the S- and R-forms, the enzyme allows the repair of both epimers of NAD(P)HX, a damaged form of NAD(P)H that is a result of enzymatic or heat-dependent hydration.</text>
</comment>
<keyword evidence="13" id="KW-0511">Multifunctional enzyme</keyword>
<keyword evidence="23" id="KW-1185">Reference proteome</keyword>
<dbReference type="GO" id="GO:0046872">
    <property type="term" value="F:metal ion binding"/>
    <property type="evidence" value="ECO:0007669"/>
    <property type="project" value="UniProtKB-UniRule"/>
</dbReference>
<evidence type="ECO:0000256" key="18">
    <source>
        <dbReference type="HAMAP-Rule" id="MF_01966"/>
    </source>
</evidence>
<dbReference type="PANTHER" id="PTHR12592">
    <property type="entry name" value="ATP-DEPENDENT (S)-NAD(P)H-HYDRATE DEHYDRATASE FAMILY MEMBER"/>
    <property type="match status" value="1"/>
</dbReference>
<dbReference type="SUPFAM" id="SSF53613">
    <property type="entry name" value="Ribokinase-like"/>
    <property type="match status" value="1"/>
</dbReference>
<evidence type="ECO:0000256" key="14">
    <source>
        <dbReference type="ARBA" id="ARBA00025153"/>
    </source>
</evidence>
<feature type="binding site" evidence="17">
    <location>
        <position position="261"/>
    </location>
    <ligand>
        <name>(6S)-NADPHX</name>
        <dbReference type="ChEBI" id="CHEBI:64076"/>
    </ligand>
</feature>
<keyword evidence="22" id="KW-0808">Transferase</keyword>
<keyword evidence="12 17" id="KW-0456">Lyase</keyword>
<evidence type="ECO:0000256" key="4">
    <source>
        <dbReference type="ARBA" id="ARBA00009524"/>
    </source>
</evidence>
<evidence type="ECO:0000256" key="10">
    <source>
        <dbReference type="ARBA" id="ARBA00023027"/>
    </source>
</evidence>
<dbReference type="OrthoDB" id="9806925at2"/>
<evidence type="ECO:0000259" key="20">
    <source>
        <dbReference type="PROSITE" id="PS51383"/>
    </source>
</evidence>
<evidence type="ECO:0000256" key="16">
    <source>
        <dbReference type="ARBA" id="ARBA00049209"/>
    </source>
</evidence>
<keyword evidence="8 17" id="KW-0521">NADP</keyword>
<dbReference type="KEGG" id="clt:CM240_3350"/>
<dbReference type="GO" id="GO:0016301">
    <property type="term" value="F:kinase activity"/>
    <property type="evidence" value="ECO:0007669"/>
    <property type="project" value="UniProtKB-KW"/>
</dbReference>
<evidence type="ECO:0000256" key="9">
    <source>
        <dbReference type="ARBA" id="ARBA00022958"/>
    </source>
</evidence>
<evidence type="ECO:0000256" key="17">
    <source>
        <dbReference type="HAMAP-Rule" id="MF_01965"/>
    </source>
</evidence>
<evidence type="ECO:0000313" key="23">
    <source>
        <dbReference type="Proteomes" id="UP000019426"/>
    </source>
</evidence>
<feature type="binding site" evidence="17">
    <location>
        <begin position="414"/>
        <end position="418"/>
    </location>
    <ligand>
        <name>AMP</name>
        <dbReference type="ChEBI" id="CHEBI:456215"/>
    </ligand>
</feature>
<feature type="binding site" evidence="17">
    <location>
        <position position="377"/>
    </location>
    <ligand>
        <name>(6S)-NADPHX</name>
        <dbReference type="ChEBI" id="CHEBI:64076"/>
    </ligand>
</feature>
<name>W6S7T9_9CLOT</name>
<evidence type="ECO:0000256" key="6">
    <source>
        <dbReference type="ARBA" id="ARBA00022741"/>
    </source>
</evidence>
<feature type="domain" description="YjeF N-terminal" evidence="21">
    <location>
        <begin position="9"/>
        <end position="216"/>
    </location>
</feature>
<protein>
    <recommendedName>
        <fullName evidence="19">Bifunctional NAD(P)H-hydrate repair enzyme</fullName>
    </recommendedName>
    <alternativeName>
        <fullName evidence="19">Nicotinamide nucleotide repair protein</fullName>
    </alternativeName>
    <domain>
        <recommendedName>
            <fullName evidence="19">ADP-dependent (S)-NAD(P)H-hydrate dehydratase</fullName>
            <ecNumber evidence="19">4.2.1.136</ecNumber>
        </recommendedName>
        <alternativeName>
            <fullName evidence="19">ADP-dependent NAD(P)HX dehydratase</fullName>
        </alternativeName>
    </domain>
    <domain>
        <recommendedName>
            <fullName evidence="19">NAD(P)H-hydrate epimerase</fullName>
            <ecNumber evidence="19">5.1.99.6</ecNumber>
        </recommendedName>
    </domain>
</protein>
<dbReference type="InterPro" id="IPR000631">
    <property type="entry name" value="CARKD"/>
</dbReference>
<keyword evidence="10 17" id="KW-0520">NAD</keyword>
<dbReference type="SUPFAM" id="SSF64153">
    <property type="entry name" value="YjeF N-terminal domain-like"/>
    <property type="match status" value="1"/>
</dbReference>
<comment type="caution">
    <text evidence="18">Lacks conserved residue(s) required for the propagation of feature annotation.</text>
</comment>
<dbReference type="PROSITE" id="PS51385">
    <property type="entry name" value="YJEF_N"/>
    <property type="match status" value="1"/>
</dbReference>
<dbReference type="HOGENOM" id="CLU_024853_4_1_9"/>
<dbReference type="EMBL" id="HG917869">
    <property type="protein sequence ID" value="CDM70467.1"/>
    <property type="molecule type" value="Genomic_DNA"/>
</dbReference>
<gene>
    <name evidence="17" type="primary">nnrD</name>
    <name evidence="18" type="synonym">nnrE</name>
    <name evidence="22" type="ORF">CM240_3350</name>
</gene>
<dbReference type="InterPro" id="IPR036652">
    <property type="entry name" value="YjeF_N_dom_sf"/>
</dbReference>
<evidence type="ECO:0000256" key="19">
    <source>
        <dbReference type="PIRNR" id="PIRNR017184"/>
    </source>
</evidence>
<dbReference type="InterPro" id="IPR004443">
    <property type="entry name" value="YjeF_N_dom"/>
</dbReference>
<keyword evidence="22" id="KW-0418">Kinase</keyword>
<comment type="cofactor">
    <cofactor evidence="18 19">
        <name>K(+)</name>
        <dbReference type="ChEBI" id="CHEBI:29103"/>
    </cofactor>
    <text evidence="18 19">Binds 1 potassium ion per subunit.</text>
</comment>
<evidence type="ECO:0000256" key="3">
    <source>
        <dbReference type="ARBA" id="ARBA00006001"/>
    </source>
</evidence>
<dbReference type="InterPro" id="IPR029056">
    <property type="entry name" value="Ribokinase-like"/>
</dbReference>
<feature type="binding site" evidence="17">
    <location>
        <position position="322"/>
    </location>
    <ligand>
        <name>(6S)-NADPHX</name>
        <dbReference type="ChEBI" id="CHEBI:64076"/>
    </ligand>
</feature>
<evidence type="ECO:0000256" key="13">
    <source>
        <dbReference type="ARBA" id="ARBA00023268"/>
    </source>
</evidence>
<dbReference type="eggNOG" id="COG0063">
    <property type="taxonomic scope" value="Bacteria"/>
</dbReference>
<dbReference type="Pfam" id="PF03853">
    <property type="entry name" value="YjeF_N"/>
    <property type="match status" value="1"/>
</dbReference>
<comment type="function">
    <text evidence="14 19">Bifunctional enzyme that catalyzes the epimerization of the S- and R-forms of NAD(P)HX and the dehydration of the S-form of NAD(P)HX at the expense of ADP, which is converted to AMP. This allows the repair of both epimers of NAD(P)HX, a damaged form of NAD(P)H that is a result of enzymatic or heat-dependent hydration.</text>
</comment>
<dbReference type="GO" id="GO:0052855">
    <property type="term" value="F:ADP-dependent NAD(P)H-hydrate dehydratase activity"/>
    <property type="evidence" value="ECO:0007669"/>
    <property type="project" value="UniProtKB-UniRule"/>
</dbReference>
<comment type="catalytic activity">
    <reaction evidence="16 17 19">
        <text>(6S)-NADPHX + ADP = AMP + phosphate + NADPH + H(+)</text>
        <dbReference type="Rhea" id="RHEA:32235"/>
        <dbReference type="ChEBI" id="CHEBI:15378"/>
        <dbReference type="ChEBI" id="CHEBI:43474"/>
        <dbReference type="ChEBI" id="CHEBI:57783"/>
        <dbReference type="ChEBI" id="CHEBI:64076"/>
        <dbReference type="ChEBI" id="CHEBI:456215"/>
        <dbReference type="ChEBI" id="CHEBI:456216"/>
        <dbReference type="EC" id="4.2.1.136"/>
    </reaction>
</comment>
<dbReference type="NCBIfam" id="TIGR00197">
    <property type="entry name" value="yjeF_nterm"/>
    <property type="match status" value="1"/>
</dbReference>
<evidence type="ECO:0000259" key="21">
    <source>
        <dbReference type="PROSITE" id="PS51385"/>
    </source>
</evidence>
<dbReference type="PATRIC" id="fig|1216932.3.peg.3324"/>
<dbReference type="RefSeq" id="WP_044040640.1">
    <property type="nucleotide sequence ID" value="NZ_HG917869.1"/>
</dbReference>
<dbReference type="GO" id="GO:0046496">
    <property type="term" value="P:nicotinamide nucleotide metabolic process"/>
    <property type="evidence" value="ECO:0007669"/>
    <property type="project" value="UniProtKB-UniRule"/>
</dbReference>
<organism evidence="22 23">
    <name type="scientific">Clostridium bornimense</name>
    <dbReference type="NCBI Taxonomy" id="1216932"/>
    <lineage>
        <taxon>Bacteria</taxon>
        <taxon>Bacillati</taxon>
        <taxon>Bacillota</taxon>
        <taxon>Clostridia</taxon>
        <taxon>Eubacteriales</taxon>
        <taxon>Clostridiaceae</taxon>
        <taxon>Clostridium</taxon>
    </lineage>
</organism>
<proteinExistence type="inferred from homology"/>